<evidence type="ECO:0000256" key="3">
    <source>
        <dbReference type="RuleBase" id="RU003322"/>
    </source>
</evidence>
<dbReference type="Gene3D" id="2.60.34.10">
    <property type="entry name" value="Substrate Binding Domain Of DNAk, Chain A, domain 1"/>
    <property type="match status" value="1"/>
</dbReference>
<name>X6MYR0_RETFI</name>
<dbReference type="PROSITE" id="PS01036">
    <property type="entry name" value="HSP70_3"/>
    <property type="match status" value="1"/>
</dbReference>
<dbReference type="PRINTS" id="PR00301">
    <property type="entry name" value="HEATSHOCK70"/>
</dbReference>
<evidence type="ECO:0000313" key="5">
    <source>
        <dbReference type="Proteomes" id="UP000023152"/>
    </source>
</evidence>
<dbReference type="InterPro" id="IPR043129">
    <property type="entry name" value="ATPase_NBD"/>
</dbReference>
<dbReference type="InterPro" id="IPR013126">
    <property type="entry name" value="Hsp_70_fam"/>
</dbReference>
<comment type="caution">
    <text evidence="4">The sequence shown here is derived from an EMBL/GenBank/DDBJ whole genome shotgun (WGS) entry which is preliminary data.</text>
</comment>
<keyword evidence="5" id="KW-1185">Reference proteome</keyword>
<dbReference type="CDD" id="cd24028">
    <property type="entry name" value="ASKHA_NBD_HSP70_HSPA1-like"/>
    <property type="match status" value="1"/>
</dbReference>
<dbReference type="PANTHER" id="PTHR19375">
    <property type="entry name" value="HEAT SHOCK PROTEIN 70KDA"/>
    <property type="match status" value="1"/>
</dbReference>
<keyword evidence="1 3" id="KW-0547">Nucleotide-binding</keyword>
<dbReference type="InterPro" id="IPR018181">
    <property type="entry name" value="Heat_shock_70_CS"/>
</dbReference>
<sequence>MSTSAKQPPIGIDLGTTYSCVATWTKKAVEIISNELGERATPSYVSFTDLGKSVGASAKSQATSNARNTIYDAKRLIGKRFSDVVLQNDIKRWPFKVIQKPDYRLAVEIMYKNETKYFFAEEISAMILRHLKELAEAFLKCPVTNAVITVPAHFTDSQRQVCLFKNRFIIGNKRCSNHSRIDSVATNKRTDRSSDQLMISQKVLDLSKEKLVLVLHLGGGTLDVSLIVIEEMIVEVIATAGNTHFGGQDFTNALVDYCVGEFKRKHKLDLTSDKNAMTRLFVYCERAKRTLSSATQTIIRIGSLFKGRDFELSITRTKFEELCVQYFYTCLDYVEQVLKDSKKTKANIDDVVLVGGSTHIPKLQELMTDFFEGKHISKMCTHGHDETAAYGAAVIAAIRSGEKMDPIQDIICLDITPRSIGIEVRGGEMVKLFPKHRCLPCRTTEVFTTYSDSNAGVVVQVFEGERMLTKDNTCIGKFELKGIPPAPRGVPQIEIKFDLDNNCILSVSAKEKRDNKMLHVTSSKYQLEAKEIVQITENTCVQNNYDSNVAENFAAKNNLERYIYQVLLELRRSADKDKNQQHFAQIEYFLRMVVHWIDENPYLEASYYFKKKEHVLDMCKSITSNLPLQLTKNASLDIDDKS</sequence>
<dbReference type="Proteomes" id="UP000023152">
    <property type="component" value="Unassembled WGS sequence"/>
</dbReference>
<organism evidence="4 5">
    <name type="scientific">Reticulomyxa filosa</name>
    <dbReference type="NCBI Taxonomy" id="46433"/>
    <lineage>
        <taxon>Eukaryota</taxon>
        <taxon>Sar</taxon>
        <taxon>Rhizaria</taxon>
        <taxon>Retaria</taxon>
        <taxon>Foraminifera</taxon>
        <taxon>Monothalamids</taxon>
        <taxon>Reticulomyxidae</taxon>
        <taxon>Reticulomyxa</taxon>
    </lineage>
</organism>
<evidence type="ECO:0000313" key="4">
    <source>
        <dbReference type="EMBL" id="ETO19180.1"/>
    </source>
</evidence>
<proteinExistence type="inferred from homology"/>
<reference evidence="4 5" key="1">
    <citation type="journal article" date="2013" name="Curr. Biol.">
        <title>The Genome of the Foraminiferan Reticulomyxa filosa.</title>
        <authorList>
            <person name="Glockner G."/>
            <person name="Hulsmann N."/>
            <person name="Schleicher M."/>
            <person name="Noegel A.A."/>
            <person name="Eichinger L."/>
            <person name="Gallinger C."/>
            <person name="Pawlowski J."/>
            <person name="Sierra R."/>
            <person name="Euteneuer U."/>
            <person name="Pillet L."/>
            <person name="Moustafa A."/>
            <person name="Platzer M."/>
            <person name="Groth M."/>
            <person name="Szafranski K."/>
            <person name="Schliwa M."/>
        </authorList>
    </citation>
    <scope>NUCLEOTIDE SEQUENCE [LARGE SCALE GENOMIC DNA]</scope>
</reference>
<dbReference type="FunFam" id="3.30.30.30:FF:000001">
    <property type="entry name" value="heat shock 70 kDa protein-like"/>
    <property type="match status" value="1"/>
</dbReference>
<dbReference type="GO" id="GO:0005524">
    <property type="term" value="F:ATP binding"/>
    <property type="evidence" value="ECO:0007669"/>
    <property type="project" value="UniProtKB-KW"/>
</dbReference>
<keyword evidence="4" id="KW-0346">Stress response</keyword>
<dbReference type="Gene3D" id="1.20.1270.10">
    <property type="match status" value="1"/>
</dbReference>
<dbReference type="PROSITE" id="PS00297">
    <property type="entry name" value="HSP70_1"/>
    <property type="match status" value="1"/>
</dbReference>
<dbReference type="SUPFAM" id="SSF53067">
    <property type="entry name" value="Actin-like ATPase domain"/>
    <property type="match status" value="2"/>
</dbReference>
<dbReference type="InterPro" id="IPR029047">
    <property type="entry name" value="HSP70_peptide-bd_sf"/>
</dbReference>
<dbReference type="FunFam" id="3.90.640.10:FF:000002">
    <property type="entry name" value="Heat shock 70 kDa"/>
    <property type="match status" value="1"/>
</dbReference>
<dbReference type="Pfam" id="PF00012">
    <property type="entry name" value="HSP70"/>
    <property type="match status" value="1"/>
</dbReference>
<dbReference type="InterPro" id="IPR029048">
    <property type="entry name" value="HSP70_C_sf"/>
</dbReference>
<dbReference type="OrthoDB" id="2401965at2759"/>
<dbReference type="Gene3D" id="3.30.420.40">
    <property type="match status" value="2"/>
</dbReference>
<evidence type="ECO:0000256" key="1">
    <source>
        <dbReference type="ARBA" id="ARBA00022741"/>
    </source>
</evidence>
<protein>
    <submittedName>
        <fullName evidence="4">Heat shock protein 70KD</fullName>
    </submittedName>
</protein>
<evidence type="ECO:0000256" key="2">
    <source>
        <dbReference type="ARBA" id="ARBA00022840"/>
    </source>
</evidence>
<dbReference type="SUPFAM" id="SSF100920">
    <property type="entry name" value="Heat shock protein 70kD (HSP70), peptide-binding domain"/>
    <property type="match status" value="1"/>
</dbReference>
<dbReference type="Gene3D" id="3.90.640.10">
    <property type="entry name" value="Actin, Chain A, domain 4"/>
    <property type="match status" value="1"/>
</dbReference>
<accession>X6MYR0</accession>
<dbReference type="Gene3D" id="3.30.30.30">
    <property type="match status" value="1"/>
</dbReference>
<dbReference type="AlphaFoldDB" id="X6MYR0"/>
<dbReference type="EMBL" id="ASPP01013936">
    <property type="protein sequence ID" value="ETO19180.1"/>
    <property type="molecule type" value="Genomic_DNA"/>
</dbReference>
<keyword evidence="2 3" id="KW-0067">ATP-binding</keyword>
<dbReference type="GO" id="GO:0140662">
    <property type="term" value="F:ATP-dependent protein folding chaperone"/>
    <property type="evidence" value="ECO:0007669"/>
    <property type="project" value="InterPro"/>
</dbReference>
<gene>
    <name evidence="4" type="ORF">RFI_18051</name>
</gene>
<comment type="similarity">
    <text evidence="3">Belongs to the heat shock protein 70 family.</text>
</comment>